<comment type="cofactor">
    <cofactor evidence="6">
        <name>FMN</name>
        <dbReference type="ChEBI" id="CHEBI:58210"/>
    </cofactor>
    <text evidence="6">Binds 1 FMN per subunit.</text>
</comment>
<comment type="function">
    <text evidence="6">Also exhibits azoreductase activity. Catalyzes the reductive cleavage of the azo bond in aromatic azo compounds to the corresponding amines.</text>
</comment>
<keyword evidence="3 6" id="KW-0560">Oxidoreductase</keyword>
<dbReference type="RefSeq" id="WP_063640616.1">
    <property type="nucleotide sequence ID" value="NZ_CADILH010000001.1"/>
</dbReference>
<evidence type="ECO:0000256" key="5">
    <source>
        <dbReference type="ARBA" id="ARBA00048542"/>
    </source>
</evidence>
<sequence>MNILRIICSPRGRASESYRLSQAIVEQLVASAPATPALLDVDATALPLVDTDYAAALSARQDPTDGSQDRGALRRSTELIQSLQDATHLVIATPMHNFTVPASLKTWIDHVVRVRSTFQITARGKEGSLEDRPVYVAISSGGAFGGGAHNQPDFLTPYLRHVLGTIGLKNVTFFSVQGTARGQAALDEARARVQAEIALHPFAAGMRPEFQAA</sequence>
<feature type="binding site" evidence="6">
    <location>
        <begin position="139"/>
        <end position="142"/>
    </location>
    <ligand>
        <name>FMN</name>
        <dbReference type="ChEBI" id="CHEBI:58210"/>
    </ligand>
</feature>
<dbReference type="InterPro" id="IPR023048">
    <property type="entry name" value="NADH:quinone_OxRdtase_FMN_depd"/>
</dbReference>
<dbReference type="InterPro" id="IPR003680">
    <property type="entry name" value="Flavodoxin_fold"/>
</dbReference>
<dbReference type="PANTHER" id="PTHR43741:SF2">
    <property type="entry name" value="FMN-DEPENDENT NADH:QUINONE OXIDOREDUCTASE"/>
    <property type="match status" value="1"/>
</dbReference>
<evidence type="ECO:0000256" key="4">
    <source>
        <dbReference type="ARBA" id="ARBA00023027"/>
    </source>
</evidence>
<dbReference type="EC" id="1.6.5.-" evidence="6"/>
<name>A0A6S7EZZ4_9BURK</name>
<comment type="catalytic activity">
    <reaction evidence="6">
        <text>2 a quinone + NADH + H(+) = 2 a 1,4-benzosemiquinone + NAD(+)</text>
        <dbReference type="Rhea" id="RHEA:65952"/>
        <dbReference type="ChEBI" id="CHEBI:15378"/>
        <dbReference type="ChEBI" id="CHEBI:57540"/>
        <dbReference type="ChEBI" id="CHEBI:57945"/>
        <dbReference type="ChEBI" id="CHEBI:132124"/>
        <dbReference type="ChEBI" id="CHEBI:134225"/>
    </reaction>
</comment>
<keyword evidence="2 6" id="KW-0288">FMN</keyword>
<evidence type="ECO:0000256" key="6">
    <source>
        <dbReference type="HAMAP-Rule" id="MF_01216"/>
    </source>
</evidence>
<evidence type="ECO:0000256" key="1">
    <source>
        <dbReference type="ARBA" id="ARBA00022630"/>
    </source>
</evidence>
<protein>
    <recommendedName>
        <fullName evidence="6">FMN dependent NADH:quinone oxidoreductase</fullName>
        <ecNumber evidence="6">1.6.5.-</ecNumber>
    </recommendedName>
    <alternativeName>
        <fullName evidence="6">Azo-dye reductase</fullName>
    </alternativeName>
    <alternativeName>
        <fullName evidence="6">FMN-dependent NADH-azo compound oxidoreductase</fullName>
    </alternativeName>
    <alternativeName>
        <fullName evidence="6">FMN-dependent NADH-azoreductase</fullName>
        <ecNumber evidence="6">1.7.1.17</ecNumber>
    </alternativeName>
</protein>
<accession>A0A6S7EZZ4</accession>
<dbReference type="EC" id="1.7.1.17" evidence="6"/>
<dbReference type="GO" id="GO:0016652">
    <property type="term" value="F:oxidoreductase activity, acting on NAD(P)H as acceptor"/>
    <property type="evidence" value="ECO:0007669"/>
    <property type="project" value="UniProtKB-UniRule"/>
</dbReference>
<evidence type="ECO:0000256" key="2">
    <source>
        <dbReference type="ARBA" id="ARBA00022643"/>
    </source>
</evidence>
<comment type="subunit">
    <text evidence="6">Homodimer.</text>
</comment>
<keyword evidence="9" id="KW-1185">Reference proteome</keyword>
<dbReference type="GO" id="GO:0009055">
    <property type="term" value="F:electron transfer activity"/>
    <property type="evidence" value="ECO:0007669"/>
    <property type="project" value="UniProtKB-UniRule"/>
</dbReference>
<dbReference type="Gene3D" id="3.40.50.360">
    <property type="match status" value="1"/>
</dbReference>
<dbReference type="PANTHER" id="PTHR43741">
    <property type="entry name" value="FMN-DEPENDENT NADH-AZOREDUCTASE 1"/>
    <property type="match status" value="1"/>
</dbReference>
<dbReference type="HAMAP" id="MF_01216">
    <property type="entry name" value="Azoreductase_type1"/>
    <property type="match status" value="1"/>
</dbReference>
<dbReference type="GO" id="GO:0016655">
    <property type="term" value="F:oxidoreductase activity, acting on NAD(P)H, quinone or similar compound as acceptor"/>
    <property type="evidence" value="ECO:0007669"/>
    <property type="project" value="InterPro"/>
</dbReference>
<reference evidence="8 9" key="1">
    <citation type="submission" date="2020-04" db="EMBL/GenBank/DDBJ databases">
        <authorList>
            <person name="De Canck E."/>
        </authorList>
    </citation>
    <scope>NUCLEOTIDE SEQUENCE [LARGE SCALE GENOMIC DNA]</scope>
    <source>
        <strain evidence="8 9">LMG 6000</strain>
    </source>
</reference>
<keyword evidence="4 6" id="KW-0520">NAD</keyword>
<keyword evidence="1 6" id="KW-0285">Flavoprotein</keyword>
<comment type="caution">
    <text evidence="6">Lacks conserved residue(s) required for the propagation of feature annotation.</text>
</comment>
<feature type="domain" description="Flavodoxin-like fold" evidence="7">
    <location>
        <begin position="1"/>
        <end position="195"/>
    </location>
</feature>
<dbReference type="EMBL" id="CADILH010000001">
    <property type="protein sequence ID" value="CAB3929513.1"/>
    <property type="molecule type" value="Genomic_DNA"/>
</dbReference>
<dbReference type="InterPro" id="IPR029039">
    <property type="entry name" value="Flavoprotein-like_sf"/>
</dbReference>
<comment type="catalytic activity">
    <reaction evidence="5">
        <text>N,N-dimethyl-1,4-phenylenediamine + anthranilate + 2 NAD(+) = 2-(4-dimethylaminophenyl)diazenylbenzoate + 2 NADH + 2 H(+)</text>
        <dbReference type="Rhea" id="RHEA:55872"/>
        <dbReference type="ChEBI" id="CHEBI:15378"/>
        <dbReference type="ChEBI" id="CHEBI:15783"/>
        <dbReference type="ChEBI" id="CHEBI:16567"/>
        <dbReference type="ChEBI" id="CHEBI:57540"/>
        <dbReference type="ChEBI" id="CHEBI:57945"/>
        <dbReference type="ChEBI" id="CHEBI:71579"/>
        <dbReference type="EC" id="1.7.1.17"/>
    </reaction>
    <physiologicalReaction direction="right-to-left" evidence="5">
        <dbReference type="Rhea" id="RHEA:55874"/>
    </physiologicalReaction>
</comment>
<feature type="binding site" evidence="6">
    <location>
        <begin position="15"/>
        <end position="17"/>
    </location>
    <ligand>
        <name>FMN</name>
        <dbReference type="ChEBI" id="CHEBI:58210"/>
    </ligand>
</feature>
<dbReference type="InterPro" id="IPR050104">
    <property type="entry name" value="FMN-dep_NADH:Q_OxRdtase_AzoR1"/>
</dbReference>
<evidence type="ECO:0000259" key="7">
    <source>
        <dbReference type="Pfam" id="PF02525"/>
    </source>
</evidence>
<gene>
    <name evidence="8" type="primary">azoR_1</name>
    <name evidence="6" type="synonym">azoR</name>
    <name evidence="8" type="ORF">LMG6000_00566</name>
</gene>
<dbReference type="Proteomes" id="UP000494183">
    <property type="component" value="Unassembled WGS sequence"/>
</dbReference>
<comment type="function">
    <text evidence="6">Quinone reductase that provides resistance to thiol-specific stress caused by electrophilic quinones.</text>
</comment>
<organism evidence="8 9">
    <name type="scientific">Achromobacter insolitus</name>
    <dbReference type="NCBI Taxonomy" id="217204"/>
    <lineage>
        <taxon>Bacteria</taxon>
        <taxon>Pseudomonadati</taxon>
        <taxon>Pseudomonadota</taxon>
        <taxon>Betaproteobacteria</taxon>
        <taxon>Burkholderiales</taxon>
        <taxon>Alcaligenaceae</taxon>
        <taxon>Achromobacter</taxon>
    </lineage>
</organism>
<evidence type="ECO:0000313" key="9">
    <source>
        <dbReference type="Proteomes" id="UP000494183"/>
    </source>
</evidence>
<dbReference type="Pfam" id="PF02525">
    <property type="entry name" value="Flavodoxin_2"/>
    <property type="match status" value="1"/>
</dbReference>
<dbReference type="SUPFAM" id="SSF52218">
    <property type="entry name" value="Flavoproteins"/>
    <property type="match status" value="1"/>
</dbReference>
<feature type="binding site" evidence="6">
    <location>
        <position position="9"/>
    </location>
    <ligand>
        <name>FMN</name>
        <dbReference type="ChEBI" id="CHEBI:58210"/>
    </ligand>
</feature>
<dbReference type="AlphaFoldDB" id="A0A6S7EZZ4"/>
<proteinExistence type="inferred from homology"/>
<dbReference type="GO" id="GO:0010181">
    <property type="term" value="F:FMN binding"/>
    <property type="evidence" value="ECO:0007669"/>
    <property type="project" value="UniProtKB-UniRule"/>
</dbReference>
<evidence type="ECO:0000313" key="8">
    <source>
        <dbReference type="EMBL" id="CAB3929513.1"/>
    </source>
</evidence>
<evidence type="ECO:0000256" key="3">
    <source>
        <dbReference type="ARBA" id="ARBA00023002"/>
    </source>
</evidence>
<comment type="similarity">
    <text evidence="6">Belongs to the azoreductase type 1 family.</text>
</comment>